<proteinExistence type="predicted"/>
<keyword evidence="2" id="KW-1185">Reference proteome</keyword>
<dbReference type="STRING" id="582692.SAMN05720606_102268"/>
<accession>A0A1G5CZD5</accession>
<gene>
    <name evidence="1" type="ORF">SAMN05720606_102268</name>
</gene>
<dbReference type="Proteomes" id="UP000198538">
    <property type="component" value="Unassembled WGS sequence"/>
</dbReference>
<reference evidence="2" key="1">
    <citation type="submission" date="2016-10" db="EMBL/GenBank/DDBJ databases">
        <authorList>
            <person name="Varghese N."/>
            <person name="Submissions S."/>
        </authorList>
    </citation>
    <scope>NUCLEOTIDE SEQUENCE [LARGE SCALE GENOMIC DNA]</scope>
    <source>
        <strain evidence="2">BL9</strain>
    </source>
</reference>
<name>A0A1G5CZD5_9BACL</name>
<evidence type="ECO:0000313" key="2">
    <source>
        <dbReference type="Proteomes" id="UP000198538"/>
    </source>
</evidence>
<dbReference type="AlphaFoldDB" id="A0A1G5CZD5"/>
<evidence type="ECO:0000313" key="1">
    <source>
        <dbReference type="EMBL" id="SCY07776.1"/>
    </source>
</evidence>
<dbReference type="EMBL" id="FMVM01000002">
    <property type="protein sequence ID" value="SCY07776.1"/>
    <property type="molecule type" value="Genomic_DNA"/>
</dbReference>
<sequence length="150" mass="16278">MVKTLDARTSQGSNGIGILNPTFTNGVPLLMAQVGLQVKSPGSWIRTFFSGSIKFQAVNLPISGFLGVEVYRESDGLQQLVYQVGTVVRPGRLVSPCALTFNGSDYNVPAPSSGQVTYTVYSVFTYNPQYSITNFRMGPESFNATIYSDD</sequence>
<organism evidence="1 2">
    <name type="scientific">Paenibacillus polysaccharolyticus</name>
    <dbReference type="NCBI Taxonomy" id="582692"/>
    <lineage>
        <taxon>Bacteria</taxon>
        <taxon>Bacillati</taxon>
        <taxon>Bacillota</taxon>
        <taxon>Bacilli</taxon>
        <taxon>Bacillales</taxon>
        <taxon>Paenibacillaceae</taxon>
        <taxon>Paenibacillus</taxon>
    </lineage>
</organism>
<dbReference type="RefSeq" id="WP_090916175.1">
    <property type="nucleotide sequence ID" value="NZ_FMVM01000002.1"/>
</dbReference>
<protein>
    <submittedName>
        <fullName evidence="1">Uncharacterized protein</fullName>
    </submittedName>
</protein>